<dbReference type="Proteomes" id="UP001497744">
    <property type="component" value="Unassembled WGS sequence"/>
</dbReference>
<dbReference type="GO" id="GO:0005730">
    <property type="term" value="C:nucleolus"/>
    <property type="evidence" value="ECO:0007669"/>
    <property type="project" value="TreeGrafter"/>
</dbReference>
<dbReference type="PANTHER" id="PTHR23092:SF15">
    <property type="entry name" value="INACTIVE NON-CANONICAL POLY(A) RNA POLYMERASE PROTEIN TRF4-2-RELATED"/>
    <property type="match status" value="1"/>
</dbReference>
<dbReference type="GO" id="GO:0031123">
    <property type="term" value="P:RNA 3'-end processing"/>
    <property type="evidence" value="ECO:0007669"/>
    <property type="project" value="TreeGrafter"/>
</dbReference>
<feature type="region of interest" description="Disordered" evidence="1">
    <location>
        <begin position="379"/>
        <end position="409"/>
    </location>
</feature>
<gene>
    <name evidence="3" type="ORF">BcabD6B2_04600</name>
</gene>
<organism evidence="3 4">
    <name type="scientific">Babesia caballi</name>
    <dbReference type="NCBI Taxonomy" id="5871"/>
    <lineage>
        <taxon>Eukaryota</taxon>
        <taxon>Sar</taxon>
        <taxon>Alveolata</taxon>
        <taxon>Apicomplexa</taxon>
        <taxon>Aconoidasida</taxon>
        <taxon>Piroplasmida</taxon>
        <taxon>Babesiidae</taxon>
        <taxon>Babesia</taxon>
    </lineage>
</organism>
<dbReference type="GO" id="GO:0031499">
    <property type="term" value="C:TRAMP complex"/>
    <property type="evidence" value="ECO:0007669"/>
    <property type="project" value="TreeGrafter"/>
</dbReference>
<dbReference type="GO" id="GO:1990817">
    <property type="term" value="F:poly(A) RNA polymerase activity"/>
    <property type="evidence" value="ECO:0007669"/>
    <property type="project" value="InterPro"/>
</dbReference>
<dbReference type="EMBL" id="BPLF01000001">
    <property type="protein sequence ID" value="GIX61025.1"/>
    <property type="molecule type" value="Genomic_DNA"/>
</dbReference>
<evidence type="ECO:0000256" key="2">
    <source>
        <dbReference type="SAM" id="Phobius"/>
    </source>
</evidence>
<keyword evidence="2" id="KW-1133">Transmembrane helix</keyword>
<evidence type="ECO:0000313" key="3">
    <source>
        <dbReference type="EMBL" id="GIX61025.1"/>
    </source>
</evidence>
<feature type="region of interest" description="Disordered" evidence="1">
    <location>
        <begin position="983"/>
        <end position="1020"/>
    </location>
</feature>
<reference evidence="3 4" key="1">
    <citation type="submission" date="2021-06" db="EMBL/GenBank/DDBJ databases">
        <title>Genome sequence of Babesia caballi.</title>
        <authorList>
            <person name="Yamagishi J."/>
            <person name="Kidaka T."/>
            <person name="Ochi A."/>
        </authorList>
    </citation>
    <scope>NUCLEOTIDE SEQUENCE [LARGE SCALE GENOMIC DNA]</scope>
    <source>
        <strain evidence="3">USDA-D6B2</strain>
    </source>
</reference>
<dbReference type="GeneID" id="94192508"/>
<comment type="caution">
    <text evidence="3">The sequence shown here is derived from an EMBL/GenBank/DDBJ whole genome shotgun (WGS) entry which is preliminary data.</text>
</comment>
<proteinExistence type="predicted"/>
<evidence type="ECO:0000256" key="1">
    <source>
        <dbReference type="SAM" id="MobiDB-lite"/>
    </source>
</evidence>
<dbReference type="PANTHER" id="PTHR23092">
    <property type="entry name" value="POLY(A) RNA POLYMERASE"/>
    <property type="match status" value="1"/>
</dbReference>
<keyword evidence="2" id="KW-0472">Membrane</keyword>
<dbReference type="Gene3D" id="1.10.1410.10">
    <property type="match status" value="1"/>
</dbReference>
<accession>A0AAV4LMI6</accession>
<feature type="transmembrane region" description="Helical" evidence="2">
    <location>
        <begin position="21"/>
        <end position="40"/>
    </location>
</feature>
<name>A0AAV4LMI6_BABCB</name>
<dbReference type="SUPFAM" id="SSF81631">
    <property type="entry name" value="PAP/OAS1 substrate-binding domain"/>
    <property type="match status" value="1"/>
</dbReference>
<feature type="region of interest" description="Disordered" evidence="1">
    <location>
        <begin position="321"/>
        <end position="346"/>
    </location>
</feature>
<protein>
    <submittedName>
        <fullName evidence="3">Topoisomerase-related nucleotidyltransferase</fullName>
    </submittedName>
</protein>
<feature type="compositionally biased region" description="Basic residues" evidence="1">
    <location>
        <begin position="1004"/>
        <end position="1020"/>
    </location>
</feature>
<dbReference type="RefSeq" id="XP_067713096.1">
    <property type="nucleotide sequence ID" value="XM_067856995.1"/>
</dbReference>
<dbReference type="InterPro" id="IPR045862">
    <property type="entry name" value="Trf4-like"/>
</dbReference>
<dbReference type="AlphaFoldDB" id="A0AAV4LMI6"/>
<dbReference type="GO" id="GO:0003729">
    <property type="term" value="F:mRNA binding"/>
    <property type="evidence" value="ECO:0007669"/>
    <property type="project" value="TreeGrafter"/>
</dbReference>
<keyword evidence="4" id="KW-1185">Reference proteome</keyword>
<dbReference type="GO" id="GO:0043634">
    <property type="term" value="P:polyadenylation-dependent ncRNA catabolic process"/>
    <property type="evidence" value="ECO:0007669"/>
    <property type="project" value="TreeGrafter"/>
</dbReference>
<keyword evidence="2" id="KW-0812">Transmembrane</keyword>
<evidence type="ECO:0000313" key="4">
    <source>
        <dbReference type="Proteomes" id="UP001497744"/>
    </source>
</evidence>
<sequence length="1188" mass="123381">MQPLILLIKFFLQLRNLNDTYLGGIGSYLLYCMVLSFLQMHDACCRKSSDDVTTLSNMFVDFFYYWGFIRDYDQFVTTVRGLGHVYPRVLLNSREGGMLSCESPLDPSVDIGKNSFNMASARVAFQQAFFVLRDKEKILDTRHPADFKFERGGECILESIYDPSHPIFQHRTQSRIMQPTRLAYSYQKFPNFDDSLTKVCERLRQVVASAEEGSVFNAQKRLMGSLSHKDGESAEANVTESAPFYVISEAITRDIALIEVFLCDAVHARPEVPRHDHAVRRVERVVQVLAVQLVHVLEEEADGLARGRGRHRRRGGVLRLGRRPVGGARDQQEARVAGAHEGPDGEAVEDVHLSEVHGGVGPDQVVDDVQRLVSDEGGEVRRVGPPAGRGEVLDHQRPVVAADDDEDQDLGLRPRRRSILHRHGIQVDHLARGANIKHGGAGVCGSRPCGARHHAFLGASGFFSSTLGVITIGTSGFLASAPPDASPEGAVSDAVVVGAAGTASPTLGGTTFGAIPDTVTFGAIPRALPLGTIRGVFGTISAASPATAVAGALGATLGAIAGAFPSGATIGATLGGNIEATLGATIGATFGDTFGAIAGASLGVIAGTPLGAITGAPLGAIFGATAGTPLGATAGATFEVTVGAGVSAGSEEVGGVGGATLVRALGIILGTAFGADGASATGAAVAGGAGAFRGTFIMGTLAGIAFVRGALAVAAAGCSSAGGAVALGCAIAGDLLVAGVGAGAAVFGVTGVAAVVSGVVAGALANEAPVSPPSGRLAYQGLVLGLERLVRIRLRGGGSAHLGDDLGSRGLGHTGRVLGGDLDGGLGNLVRDSLHKLRWKLGIRGSGAAQLQLVVAAREADGGKLGAVGDGADAHNGVTAVVAARVGDGPRLVRVQRLAVHDGHAGAADAPLGTADVQHELGQHVGDPGRQLVDVDAGVELDDARGAVERLRVYGSRRLVVVAERARVPPGVRRADAALDHDLVDDDGEPAQRRSGTSCFDRRGVRRRGRSRRSSRTRWTRRRAGVGQRCVYGRVERVEPDVEVAAGVEVLEEQAQECRLALALQGRAAADAHEGLDQRVHLVVQHLDLVDGLADLQRLAHQSADLGVEVLDLGVRLRQPGALRRQLLLQAVGGGLALLAQVALAVVEHEVVAHPVLQVVQHVLDDLRGGPVAAEGTVSRERRSVRHP</sequence>